<dbReference type="EMBL" id="CADCXV010000981">
    <property type="protein sequence ID" value="CAB0039791.1"/>
    <property type="molecule type" value="Genomic_DNA"/>
</dbReference>
<keyword evidence="5" id="KW-0653">Protein transport</keyword>
<evidence type="ECO:0000256" key="6">
    <source>
        <dbReference type="ARBA" id="ARBA00023034"/>
    </source>
</evidence>
<feature type="compositionally biased region" description="Low complexity" evidence="8">
    <location>
        <begin position="831"/>
        <end position="841"/>
    </location>
</feature>
<keyword evidence="6" id="KW-0333">Golgi apparatus</keyword>
<dbReference type="Pfam" id="PF08700">
    <property type="entry name" value="VPS51_Exo84_N"/>
    <property type="match status" value="1"/>
</dbReference>
<dbReference type="AlphaFoldDB" id="A0A6H5IXY0"/>
<keyword evidence="7" id="KW-0472">Membrane</keyword>
<dbReference type="GO" id="GO:0006891">
    <property type="term" value="P:intra-Golgi vesicle-mediated transport"/>
    <property type="evidence" value="ECO:0007669"/>
    <property type="project" value="InterPro"/>
</dbReference>
<feature type="region of interest" description="Disordered" evidence="8">
    <location>
        <begin position="827"/>
        <end position="846"/>
    </location>
</feature>
<dbReference type="Proteomes" id="UP000479190">
    <property type="component" value="Unassembled WGS sequence"/>
</dbReference>
<reference evidence="9 10" key="1">
    <citation type="submission" date="2020-02" db="EMBL/GenBank/DDBJ databases">
        <authorList>
            <person name="Ferguson B K."/>
        </authorList>
    </citation>
    <scope>NUCLEOTIDE SEQUENCE [LARGE SCALE GENOMIC DNA]</scope>
</reference>
<dbReference type="PANTHER" id="PTHR31658:SF0">
    <property type="entry name" value="CONSERVED OLIGOMERIC GOLGI COMPLEX SUBUNIT 1"/>
    <property type="match status" value="1"/>
</dbReference>
<comment type="subcellular location">
    <subcellularLocation>
        <location evidence="1">Golgi apparatus membrane</location>
        <topology evidence="1">Peripheral membrane protein</topology>
    </subcellularLocation>
</comment>
<accession>A0A6H5IXY0</accession>
<evidence type="ECO:0000313" key="9">
    <source>
        <dbReference type="EMBL" id="CAB0039791.1"/>
    </source>
</evidence>
<organism evidence="9 10">
    <name type="scientific">Trichogramma brassicae</name>
    <dbReference type="NCBI Taxonomy" id="86971"/>
    <lineage>
        <taxon>Eukaryota</taxon>
        <taxon>Metazoa</taxon>
        <taxon>Ecdysozoa</taxon>
        <taxon>Arthropoda</taxon>
        <taxon>Hexapoda</taxon>
        <taxon>Insecta</taxon>
        <taxon>Pterygota</taxon>
        <taxon>Neoptera</taxon>
        <taxon>Endopterygota</taxon>
        <taxon>Hymenoptera</taxon>
        <taxon>Apocrita</taxon>
        <taxon>Proctotrupomorpha</taxon>
        <taxon>Chalcidoidea</taxon>
        <taxon>Trichogrammatidae</taxon>
        <taxon>Trichogramma</taxon>
    </lineage>
</organism>
<dbReference type="InterPro" id="IPR033370">
    <property type="entry name" value="COG1"/>
</dbReference>
<dbReference type="PANTHER" id="PTHR31658">
    <property type="entry name" value="CONSERVED OLIGOMERIC GOLGI COMPLEX SUBUNIT 1"/>
    <property type="match status" value="1"/>
</dbReference>
<evidence type="ECO:0000256" key="5">
    <source>
        <dbReference type="ARBA" id="ARBA00022927"/>
    </source>
</evidence>
<comment type="similarity">
    <text evidence="2">Belongs to the COG1 family.</text>
</comment>
<dbReference type="GO" id="GO:0000139">
    <property type="term" value="C:Golgi membrane"/>
    <property type="evidence" value="ECO:0007669"/>
    <property type="project" value="UniProtKB-SubCell"/>
</dbReference>
<evidence type="ECO:0000256" key="8">
    <source>
        <dbReference type="SAM" id="MobiDB-lite"/>
    </source>
</evidence>
<evidence type="ECO:0000256" key="3">
    <source>
        <dbReference type="ARBA" id="ARBA00020978"/>
    </source>
</evidence>
<dbReference type="OrthoDB" id="46189at2759"/>
<evidence type="ECO:0000313" key="10">
    <source>
        <dbReference type="Proteomes" id="UP000479190"/>
    </source>
</evidence>
<keyword evidence="4" id="KW-0813">Transport</keyword>
<evidence type="ECO:0000256" key="7">
    <source>
        <dbReference type="ARBA" id="ARBA00023136"/>
    </source>
</evidence>
<dbReference type="GO" id="GO:0017119">
    <property type="term" value="C:Golgi transport complex"/>
    <property type="evidence" value="ECO:0007669"/>
    <property type="project" value="InterPro"/>
</dbReference>
<evidence type="ECO:0000256" key="1">
    <source>
        <dbReference type="ARBA" id="ARBA00004395"/>
    </source>
</evidence>
<proteinExistence type="inferred from homology"/>
<sequence>MSSSSEKYSEQSIEKLFQEHSIREIEQIQKKIQYESDRKQIELRTLVGERYRDLIQAADSIAEMKQTSECVTDKISRIQQTFQELQQKYLIGFKMDVEQYDPHKETSSISDSVVIQIKILMDIPEQIWSAIDEKDFLVATQLFLIAQHIKFSLSFEVGEHDLTNKYPIVFKQWGIINQFKNLILTCCNDALLSVELTIQTAANCLAALVLLDGLNSATLLDRLISLRSQTLQSIFTSESDLSVKSRIKLGLTLLIETIPLIACCFIYHNDETSGLVSLSINGIKDTDAYSMLSKLDFNTDLLNTFLPTITKTHKPFVQHELENLELSEVQEKMAKWLQWVKDVTKTEVTQLLNLITSIKGVYSIREECLAIDIPDNWEFIWEIFAQPSINFWSEFFHPLLTERVKRILDHKMNVCSSNLKQSTSQVLNEVSSGDKSEADLRKFMWSDKPTKLDLSRYSLLKMGTVDTKSPLLMKAKGYSPNIIKLCDRLDADLADVLNHLKQYLYEVEQSIGLKDDLLAADIYLSANKFCDRGEIQDYLQTISSKLVDDFVQYAKSNYVNDEPRSGAQEVNVLVLARFLEAAPQQCSNLKECFAISRSTGIALTSMKWQEIYDKLAAESTAMWLIWAKCFAKQVAKHRQSRLLEQSTENVMGSMIVAEWETIKIEEEAEEGKKITSEISIPYYLTCHVDSYLSAVNADLNKILPHTIPKAAKNEMINAVAGELLDYFSSLASNEAVKVRQRQAIQILFDVKYATLLMVPRENKSLTEKSAKICASYVAKIDPFDFDVFIPFINANAKKAVQRSLMTYGNLVPHMEQLHSILGARIDHSDGQQQQQKNQQQQRSDPPKIIDFVKDVPYFPLLPIAKPTTKETAASGAAGATAGASSAAVAAGQSTSDNTQRADVSAHTVGQSTATAGIVLFCGRRGGAAGPKPTTTTAAVAQQEKPRRRGFTLAFTAGTIARFQRRAVVHISLAHALFPCSAAAAVVQDRAAATSVARARSTRTSFYSFFSLSLFVNKPPRKSFRVHKNLLHVLCDTAIWTRPSYTARRKRADSAVPLKNSIRSQD</sequence>
<dbReference type="GO" id="GO:0015031">
    <property type="term" value="P:protein transport"/>
    <property type="evidence" value="ECO:0007669"/>
    <property type="project" value="UniProtKB-KW"/>
</dbReference>
<gene>
    <name evidence="9" type="ORF">TBRA_LOCUS11529</name>
</gene>
<evidence type="ECO:0000256" key="4">
    <source>
        <dbReference type="ARBA" id="ARBA00022448"/>
    </source>
</evidence>
<evidence type="ECO:0000256" key="2">
    <source>
        <dbReference type="ARBA" id="ARBA00006653"/>
    </source>
</evidence>
<keyword evidence="10" id="KW-1185">Reference proteome</keyword>
<name>A0A6H5IXY0_9HYME</name>
<protein>
    <recommendedName>
        <fullName evidence="3">Conserved oligomeric Golgi complex subunit 1</fullName>
    </recommendedName>
</protein>